<dbReference type="AlphaFoldDB" id="A0AAD6IWU0"/>
<gene>
    <name evidence="1" type="ORF">Dda_4334</name>
</gene>
<dbReference type="InterPro" id="IPR036047">
    <property type="entry name" value="F-box-like_dom_sf"/>
</dbReference>
<dbReference type="SUPFAM" id="SSF81383">
    <property type="entry name" value="F-box domain"/>
    <property type="match status" value="1"/>
</dbReference>
<reference evidence="1" key="1">
    <citation type="submission" date="2023-01" db="EMBL/GenBank/DDBJ databases">
        <title>The chitinases involved in constricting ring structure development in the nematode-trapping fungus Drechslerella dactyloides.</title>
        <authorList>
            <person name="Wang R."/>
            <person name="Zhang L."/>
            <person name="Tang P."/>
            <person name="Li S."/>
            <person name="Liang L."/>
        </authorList>
    </citation>
    <scope>NUCLEOTIDE SEQUENCE</scope>
    <source>
        <strain evidence="1">YMF1.00031</strain>
    </source>
</reference>
<evidence type="ECO:0000313" key="2">
    <source>
        <dbReference type="Proteomes" id="UP001221413"/>
    </source>
</evidence>
<evidence type="ECO:0000313" key="1">
    <source>
        <dbReference type="EMBL" id="KAJ6260113.1"/>
    </source>
</evidence>
<comment type="caution">
    <text evidence="1">The sequence shown here is derived from an EMBL/GenBank/DDBJ whole genome shotgun (WGS) entry which is preliminary data.</text>
</comment>
<proteinExistence type="predicted"/>
<protein>
    <recommendedName>
        <fullName evidence="3">F-box domain-containing protein</fullName>
    </recommendedName>
</protein>
<dbReference type="Proteomes" id="UP001221413">
    <property type="component" value="Unassembled WGS sequence"/>
</dbReference>
<evidence type="ECO:0008006" key="3">
    <source>
        <dbReference type="Google" id="ProtNLM"/>
    </source>
</evidence>
<sequence>MGETRLVSTSSEEPTSFNWGNLPLELARLILDNVEWPSHSICRQVCHDWRLYFDEPRQISKRYHTPKYVYRVIHKVTEAGGMPRLRMIEHPEIKVRGGHQIHRILGEPGLGFFLYIDDKTRDVKHRPGYYFAISEQGSKVSNRNETDLRGYFPEPSDGLLMHPSPANIRAARSRSAQPKASRVLGGLPAGYVTGAWCVRLDHLPFGDELAVMTQPEKFEVQVLLTSYSGKRDTLTPRIAQWLNDSDSRPLTLQRLVLGVRDIVAQEIVKNMRRIRGDMFVRFSGMVNLPQSLTAEVLTVSLEIWVQDGFSWVNCDSRKYKSMLLGEYID</sequence>
<accession>A0AAD6IWU0</accession>
<name>A0AAD6IWU0_DREDA</name>
<dbReference type="EMBL" id="JAQGDS010000005">
    <property type="protein sequence ID" value="KAJ6260113.1"/>
    <property type="molecule type" value="Genomic_DNA"/>
</dbReference>
<organism evidence="1 2">
    <name type="scientific">Drechslerella dactyloides</name>
    <name type="common">Nematode-trapping fungus</name>
    <name type="synonym">Arthrobotrys dactyloides</name>
    <dbReference type="NCBI Taxonomy" id="74499"/>
    <lineage>
        <taxon>Eukaryota</taxon>
        <taxon>Fungi</taxon>
        <taxon>Dikarya</taxon>
        <taxon>Ascomycota</taxon>
        <taxon>Pezizomycotina</taxon>
        <taxon>Orbiliomycetes</taxon>
        <taxon>Orbiliales</taxon>
        <taxon>Orbiliaceae</taxon>
        <taxon>Drechslerella</taxon>
    </lineage>
</organism>
<keyword evidence="2" id="KW-1185">Reference proteome</keyword>